<evidence type="ECO:0000313" key="2">
    <source>
        <dbReference type="Proteomes" id="UP000298663"/>
    </source>
</evidence>
<reference evidence="1 2" key="2">
    <citation type="journal article" date="2019" name="G3 (Bethesda)">
        <title>Hybrid Assembly of the Genome of the Entomopathogenic Nematode Steinernema carpocapsae Identifies the X-Chromosome.</title>
        <authorList>
            <person name="Serra L."/>
            <person name="Macchietto M."/>
            <person name="Macias-Munoz A."/>
            <person name="McGill C.J."/>
            <person name="Rodriguez I.M."/>
            <person name="Rodriguez B."/>
            <person name="Murad R."/>
            <person name="Mortazavi A."/>
        </authorList>
    </citation>
    <scope>NUCLEOTIDE SEQUENCE [LARGE SCALE GENOMIC DNA]</scope>
    <source>
        <strain evidence="1 2">ALL</strain>
    </source>
</reference>
<evidence type="ECO:0000313" key="1">
    <source>
        <dbReference type="EMBL" id="TKR80083.1"/>
    </source>
</evidence>
<reference evidence="1 2" key="1">
    <citation type="journal article" date="2015" name="Genome Biol.">
        <title>Comparative genomics of Steinernema reveals deeply conserved gene regulatory networks.</title>
        <authorList>
            <person name="Dillman A.R."/>
            <person name="Macchietto M."/>
            <person name="Porter C.F."/>
            <person name="Rogers A."/>
            <person name="Williams B."/>
            <person name="Antoshechkin I."/>
            <person name="Lee M.M."/>
            <person name="Goodwin Z."/>
            <person name="Lu X."/>
            <person name="Lewis E.E."/>
            <person name="Goodrich-Blair H."/>
            <person name="Stock S.P."/>
            <person name="Adams B.J."/>
            <person name="Sternberg P.W."/>
            <person name="Mortazavi A."/>
        </authorList>
    </citation>
    <scope>NUCLEOTIDE SEQUENCE [LARGE SCALE GENOMIC DNA]</scope>
    <source>
        <strain evidence="1 2">ALL</strain>
    </source>
</reference>
<keyword evidence="2" id="KW-1185">Reference proteome</keyword>
<organism evidence="1 2">
    <name type="scientific">Steinernema carpocapsae</name>
    <name type="common">Entomopathogenic nematode</name>
    <dbReference type="NCBI Taxonomy" id="34508"/>
    <lineage>
        <taxon>Eukaryota</taxon>
        <taxon>Metazoa</taxon>
        <taxon>Ecdysozoa</taxon>
        <taxon>Nematoda</taxon>
        <taxon>Chromadorea</taxon>
        <taxon>Rhabditida</taxon>
        <taxon>Tylenchina</taxon>
        <taxon>Panagrolaimomorpha</taxon>
        <taxon>Strongyloidoidea</taxon>
        <taxon>Steinernematidae</taxon>
        <taxon>Steinernema</taxon>
    </lineage>
</organism>
<comment type="caution">
    <text evidence="1">The sequence shown here is derived from an EMBL/GenBank/DDBJ whole genome shotgun (WGS) entry which is preliminary data.</text>
</comment>
<sequence>MDADEAEFRQYSVRPSPLFALSFEQSGFCKDVGSQVPPITQKPSEFHCESTEVSTQYFTKLLPEPKPDPLT</sequence>
<dbReference type="EMBL" id="AZBU02000004">
    <property type="protein sequence ID" value="TKR80083.1"/>
    <property type="molecule type" value="Genomic_DNA"/>
</dbReference>
<proteinExistence type="predicted"/>
<accession>A0A4U5NC78</accession>
<protein>
    <submittedName>
        <fullName evidence="1">Uncharacterized protein</fullName>
    </submittedName>
</protein>
<dbReference type="AlphaFoldDB" id="A0A4U5NC78"/>
<dbReference type="Proteomes" id="UP000298663">
    <property type="component" value="Unassembled WGS sequence"/>
</dbReference>
<gene>
    <name evidence="1" type="ORF">L596_014212</name>
</gene>
<name>A0A4U5NC78_STECR</name>